<feature type="compositionally biased region" description="Acidic residues" evidence="1">
    <location>
        <begin position="220"/>
        <end position="240"/>
    </location>
</feature>
<comment type="caution">
    <text evidence="2">The sequence shown here is derived from an EMBL/GenBank/DDBJ whole genome shotgun (WGS) entry which is preliminary data.</text>
</comment>
<keyword evidence="3" id="KW-1185">Reference proteome</keyword>
<sequence>MNQPTLHPSPLKEGRRILSEKSANACLSPARSPVKCAPMDSQSPKKLLPSPSFVAQKRSITQVDGEDSKTHGTLRVQRVDSRLGAATAPLGSTAARHILPDSPDAMNLDEQTEPQQQHLHQTNLDTNHAQLTSKATESTTTPPQIIPSDAKTRKLFIQEKATLLRNRLQNAMRHVQNPQFDRRLSELDAHSRKYPRLSGSASSLAQQEREEHLKRKYDGEDQEDQEEEEEEEEEEDDDDLTLSTPRPSQQIADEDVQDEEEEETTPTQETHAQLQRTVGDRPASPTQMLLSSPTYNSNPARDAQSARYDDDRPRERTVETSPSSQRGEGDGDAVDGLLKLMGTKAGTRV</sequence>
<name>A0ABR4HDM1_9EURO</name>
<feature type="compositionally biased region" description="Basic and acidic residues" evidence="1">
    <location>
        <begin position="207"/>
        <end position="219"/>
    </location>
</feature>
<feature type="region of interest" description="Disordered" evidence="1">
    <location>
        <begin position="25"/>
        <end position="52"/>
    </location>
</feature>
<feature type="region of interest" description="Disordered" evidence="1">
    <location>
        <begin position="193"/>
        <end position="349"/>
    </location>
</feature>
<accession>A0ABR4HDM1</accession>
<feature type="compositionally biased region" description="Polar residues" evidence="1">
    <location>
        <begin position="284"/>
        <end position="299"/>
    </location>
</feature>
<protein>
    <submittedName>
        <fullName evidence="2">Uncharacterized protein</fullName>
    </submittedName>
</protein>
<reference evidence="2 3" key="1">
    <citation type="submission" date="2024-07" db="EMBL/GenBank/DDBJ databases">
        <title>Section-level genome sequencing and comparative genomics of Aspergillus sections Usti and Cavernicolus.</title>
        <authorList>
            <consortium name="Lawrence Berkeley National Laboratory"/>
            <person name="Nybo J.L."/>
            <person name="Vesth T.C."/>
            <person name="Theobald S."/>
            <person name="Frisvad J.C."/>
            <person name="Larsen T.O."/>
            <person name="Kjaerboelling I."/>
            <person name="Rothschild-Mancinelli K."/>
            <person name="Lyhne E.K."/>
            <person name="Kogle M.E."/>
            <person name="Barry K."/>
            <person name="Clum A."/>
            <person name="Na H."/>
            <person name="Ledsgaard L."/>
            <person name="Lin J."/>
            <person name="Lipzen A."/>
            <person name="Kuo A."/>
            <person name="Riley R."/>
            <person name="Mondo S."/>
            <person name="LaButti K."/>
            <person name="Haridas S."/>
            <person name="Pangalinan J."/>
            <person name="Salamov A.A."/>
            <person name="Simmons B.A."/>
            <person name="Magnuson J.K."/>
            <person name="Chen J."/>
            <person name="Drula E."/>
            <person name="Henrissat B."/>
            <person name="Wiebenga A."/>
            <person name="Lubbers R.J."/>
            <person name="Gomes A.C."/>
            <person name="Makela M.R."/>
            <person name="Stajich J."/>
            <person name="Grigoriev I.V."/>
            <person name="Mortensen U.H."/>
            <person name="De vries R.P."/>
            <person name="Baker S.E."/>
            <person name="Andersen M.R."/>
        </authorList>
    </citation>
    <scope>NUCLEOTIDE SEQUENCE [LARGE SCALE GENOMIC DNA]</scope>
    <source>
        <strain evidence="2 3">CBS 600.67</strain>
    </source>
</reference>
<gene>
    <name evidence="2" type="ORF">BDW59DRAFT_154796</name>
</gene>
<evidence type="ECO:0000313" key="3">
    <source>
        <dbReference type="Proteomes" id="UP001610335"/>
    </source>
</evidence>
<evidence type="ECO:0000313" key="2">
    <source>
        <dbReference type="EMBL" id="KAL2813506.1"/>
    </source>
</evidence>
<dbReference type="Proteomes" id="UP001610335">
    <property type="component" value="Unassembled WGS sequence"/>
</dbReference>
<evidence type="ECO:0000256" key="1">
    <source>
        <dbReference type="SAM" id="MobiDB-lite"/>
    </source>
</evidence>
<organism evidence="2 3">
    <name type="scientific">Aspergillus cavernicola</name>
    <dbReference type="NCBI Taxonomy" id="176166"/>
    <lineage>
        <taxon>Eukaryota</taxon>
        <taxon>Fungi</taxon>
        <taxon>Dikarya</taxon>
        <taxon>Ascomycota</taxon>
        <taxon>Pezizomycotina</taxon>
        <taxon>Eurotiomycetes</taxon>
        <taxon>Eurotiomycetidae</taxon>
        <taxon>Eurotiales</taxon>
        <taxon>Aspergillaceae</taxon>
        <taxon>Aspergillus</taxon>
        <taxon>Aspergillus subgen. Nidulantes</taxon>
    </lineage>
</organism>
<dbReference type="EMBL" id="JBFXLS010000142">
    <property type="protein sequence ID" value="KAL2813506.1"/>
    <property type="molecule type" value="Genomic_DNA"/>
</dbReference>
<feature type="compositionally biased region" description="Acidic residues" evidence="1">
    <location>
        <begin position="252"/>
        <end position="264"/>
    </location>
</feature>
<feature type="compositionally biased region" description="Basic and acidic residues" evidence="1">
    <location>
        <begin position="307"/>
        <end position="318"/>
    </location>
</feature>
<proteinExistence type="predicted"/>